<evidence type="ECO:0000313" key="4">
    <source>
        <dbReference type="EMBL" id="MBS7528070.1"/>
    </source>
</evidence>
<dbReference type="PROSITE" id="PS00379">
    <property type="entry name" value="CDP_ALCOHOL_P_TRANSF"/>
    <property type="match status" value="1"/>
</dbReference>
<keyword evidence="5" id="KW-1185">Reference proteome</keyword>
<keyword evidence="1 2" id="KW-0808">Transferase</keyword>
<dbReference type="EMBL" id="JAHBCL010000030">
    <property type="protein sequence ID" value="MBS7528070.1"/>
    <property type="molecule type" value="Genomic_DNA"/>
</dbReference>
<reference evidence="4 5" key="1">
    <citation type="submission" date="2021-05" db="EMBL/GenBank/DDBJ databases">
        <title>Fusibacter ferrireducens sp. nov., an anaerobic, sulfur- and Fe-reducing bacterium isolated from the mangrove sediment.</title>
        <authorList>
            <person name="Qiu D."/>
        </authorList>
    </citation>
    <scope>NUCLEOTIDE SEQUENCE [LARGE SCALE GENOMIC DNA]</scope>
    <source>
        <strain evidence="4 5">DSM 12116</strain>
    </source>
</reference>
<gene>
    <name evidence="4" type="ORF">KHM83_15395</name>
</gene>
<evidence type="ECO:0000256" key="2">
    <source>
        <dbReference type="RuleBase" id="RU003750"/>
    </source>
</evidence>
<dbReference type="Proteomes" id="UP000746471">
    <property type="component" value="Unassembled WGS sequence"/>
</dbReference>
<dbReference type="InterPro" id="IPR048254">
    <property type="entry name" value="CDP_ALCOHOL_P_TRANSF_CS"/>
</dbReference>
<keyword evidence="3" id="KW-0472">Membrane</keyword>
<feature type="transmembrane region" description="Helical" evidence="3">
    <location>
        <begin position="146"/>
        <end position="171"/>
    </location>
</feature>
<comment type="similarity">
    <text evidence="2">Belongs to the CDP-alcohol phosphatidyltransferase class-I family.</text>
</comment>
<keyword evidence="3" id="KW-1133">Transmembrane helix</keyword>
<keyword evidence="3" id="KW-0812">Transmembrane</keyword>
<evidence type="ECO:0000256" key="3">
    <source>
        <dbReference type="SAM" id="Phobius"/>
    </source>
</evidence>
<protein>
    <submittedName>
        <fullName evidence="4">CDP-alcohol phosphatidyltransferase family protein</fullName>
    </submittedName>
</protein>
<dbReference type="Pfam" id="PF01066">
    <property type="entry name" value="CDP-OH_P_transf"/>
    <property type="match status" value="1"/>
</dbReference>
<name>A0ABS5PSC6_9FIRM</name>
<evidence type="ECO:0000313" key="5">
    <source>
        <dbReference type="Proteomes" id="UP000746471"/>
    </source>
</evidence>
<feature type="transmembrane region" description="Helical" evidence="3">
    <location>
        <begin position="107"/>
        <end position="126"/>
    </location>
</feature>
<proteinExistence type="inferred from homology"/>
<accession>A0ABS5PSC6</accession>
<sequence>MLLLTLLLILNSLDALKGLIMKFVVNGITFSRIILTLLLFRFEPLSTSFFILYMLCGLSDMADGYLARKTGTTSEFGAKLDSLADLVMVFAVLIILIPVLTIPLRDIIWIVCIALIRLISLITVAIKFRKFGIVHTYANKATGFALFLFPLLLAAIGLPLTTVLLCTMGTISALEELLMHLINTDLDINQKSIFK</sequence>
<feature type="transmembrane region" description="Helical" evidence="3">
    <location>
        <begin position="83"/>
        <end position="101"/>
    </location>
</feature>
<dbReference type="InterPro" id="IPR043130">
    <property type="entry name" value="CDP-OH_PTrfase_TM_dom"/>
</dbReference>
<dbReference type="Gene3D" id="1.20.120.1760">
    <property type="match status" value="1"/>
</dbReference>
<dbReference type="InterPro" id="IPR000462">
    <property type="entry name" value="CDP-OH_P_trans"/>
</dbReference>
<organism evidence="4 5">
    <name type="scientific">Fusibacter paucivorans</name>
    <dbReference type="NCBI Taxonomy" id="76009"/>
    <lineage>
        <taxon>Bacteria</taxon>
        <taxon>Bacillati</taxon>
        <taxon>Bacillota</taxon>
        <taxon>Clostridia</taxon>
        <taxon>Eubacteriales</taxon>
        <taxon>Eubacteriales Family XII. Incertae Sedis</taxon>
        <taxon>Fusibacter</taxon>
    </lineage>
</organism>
<evidence type="ECO:0000256" key="1">
    <source>
        <dbReference type="ARBA" id="ARBA00022679"/>
    </source>
</evidence>
<feature type="transmembrane region" description="Helical" evidence="3">
    <location>
        <begin position="39"/>
        <end position="62"/>
    </location>
</feature>
<comment type="caution">
    <text evidence="4">The sequence shown here is derived from an EMBL/GenBank/DDBJ whole genome shotgun (WGS) entry which is preliminary data.</text>
</comment>